<organism evidence="4 5">
    <name type="scientific">Penaeus vannamei</name>
    <name type="common">Whiteleg shrimp</name>
    <name type="synonym">Litopenaeus vannamei</name>
    <dbReference type="NCBI Taxonomy" id="6689"/>
    <lineage>
        <taxon>Eukaryota</taxon>
        <taxon>Metazoa</taxon>
        <taxon>Ecdysozoa</taxon>
        <taxon>Arthropoda</taxon>
        <taxon>Crustacea</taxon>
        <taxon>Multicrustacea</taxon>
        <taxon>Malacostraca</taxon>
        <taxon>Eumalacostraca</taxon>
        <taxon>Eucarida</taxon>
        <taxon>Decapoda</taxon>
        <taxon>Dendrobranchiata</taxon>
        <taxon>Penaeoidea</taxon>
        <taxon>Penaeidae</taxon>
        <taxon>Penaeus</taxon>
    </lineage>
</organism>
<dbReference type="PANTHER" id="PTHR13037">
    <property type="entry name" value="FORMIN"/>
    <property type="match status" value="1"/>
</dbReference>
<feature type="region of interest" description="Disordered" evidence="3">
    <location>
        <begin position="710"/>
        <end position="752"/>
    </location>
</feature>
<protein>
    <submittedName>
        <fullName evidence="4">Uncharacterized protein</fullName>
    </submittedName>
</protein>
<reference evidence="4 5" key="1">
    <citation type="submission" date="2018-04" db="EMBL/GenBank/DDBJ databases">
        <authorList>
            <person name="Zhang X."/>
            <person name="Yuan J."/>
            <person name="Li F."/>
            <person name="Xiang J."/>
        </authorList>
    </citation>
    <scope>NUCLEOTIDE SEQUENCE [LARGE SCALE GENOMIC DNA]</scope>
    <source>
        <tissue evidence="4">Muscle</tissue>
    </source>
</reference>
<feature type="compositionally biased region" description="Low complexity" evidence="3">
    <location>
        <begin position="99"/>
        <end position="109"/>
    </location>
</feature>
<feature type="compositionally biased region" description="Low complexity" evidence="3">
    <location>
        <begin position="738"/>
        <end position="752"/>
    </location>
</feature>
<evidence type="ECO:0000256" key="2">
    <source>
        <dbReference type="PROSITE-ProRule" id="PRU00497"/>
    </source>
</evidence>
<dbReference type="Pfam" id="PF00379">
    <property type="entry name" value="Chitin_bind_4"/>
    <property type="match status" value="1"/>
</dbReference>
<feature type="compositionally biased region" description="Gly residues" evidence="3">
    <location>
        <begin position="1"/>
        <end position="11"/>
    </location>
</feature>
<comment type="caution">
    <text evidence="4">The sequence shown here is derived from an EMBL/GenBank/DDBJ whole genome shotgun (WGS) entry which is preliminary data.</text>
</comment>
<keyword evidence="2" id="KW-0193">Cuticle</keyword>
<name>A0A423SVN0_PENVA</name>
<feature type="region of interest" description="Disordered" evidence="3">
    <location>
        <begin position="1071"/>
        <end position="1122"/>
    </location>
</feature>
<feature type="region of interest" description="Disordered" evidence="3">
    <location>
        <begin position="304"/>
        <end position="415"/>
    </location>
</feature>
<feature type="compositionally biased region" description="Low complexity" evidence="3">
    <location>
        <begin position="655"/>
        <end position="670"/>
    </location>
</feature>
<feature type="region of interest" description="Disordered" evidence="3">
    <location>
        <begin position="919"/>
        <end position="1050"/>
    </location>
</feature>
<accession>A0A423SVN0</accession>
<feature type="compositionally biased region" description="Polar residues" evidence="3">
    <location>
        <begin position="1111"/>
        <end position="1121"/>
    </location>
</feature>
<dbReference type="PROSITE" id="PS51155">
    <property type="entry name" value="CHIT_BIND_RR_2"/>
    <property type="match status" value="1"/>
</dbReference>
<dbReference type="InterPro" id="IPR000618">
    <property type="entry name" value="Insect_cuticle"/>
</dbReference>
<reference evidence="4 5" key="2">
    <citation type="submission" date="2019-01" db="EMBL/GenBank/DDBJ databases">
        <title>The decoding of complex shrimp genome reveals the adaptation for benthos swimmer, frequently molting mechanism and breeding impact on genome.</title>
        <authorList>
            <person name="Sun Y."/>
            <person name="Gao Y."/>
            <person name="Yu Y."/>
        </authorList>
    </citation>
    <scope>NUCLEOTIDE SEQUENCE [LARGE SCALE GENOMIC DNA]</scope>
    <source>
        <tissue evidence="4">Muscle</tissue>
    </source>
</reference>
<feature type="region of interest" description="Disordered" evidence="3">
    <location>
        <begin position="1134"/>
        <end position="1219"/>
    </location>
</feature>
<feature type="region of interest" description="Disordered" evidence="3">
    <location>
        <begin position="1"/>
        <end position="163"/>
    </location>
</feature>
<feature type="compositionally biased region" description="Polar residues" evidence="3">
    <location>
        <begin position="1165"/>
        <end position="1183"/>
    </location>
</feature>
<evidence type="ECO:0000313" key="4">
    <source>
        <dbReference type="EMBL" id="ROT68241.1"/>
    </source>
</evidence>
<dbReference type="EMBL" id="QCYY01002703">
    <property type="protein sequence ID" value="ROT68241.1"/>
    <property type="molecule type" value="Genomic_DNA"/>
</dbReference>
<feature type="region of interest" description="Disordered" evidence="3">
    <location>
        <begin position="625"/>
        <end position="693"/>
    </location>
</feature>
<dbReference type="PANTHER" id="PTHR13037:SF24">
    <property type="entry name" value="POLYCOMB PROTEIN PCL-RELATED"/>
    <property type="match status" value="1"/>
</dbReference>
<evidence type="ECO:0000256" key="3">
    <source>
        <dbReference type="SAM" id="MobiDB-lite"/>
    </source>
</evidence>
<feature type="compositionally biased region" description="Basic and acidic residues" evidence="3">
    <location>
        <begin position="971"/>
        <end position="982"/>
    </location>
</feature>
<feature type="compositionally biased region" description="Pro residues" evidence="3">
    <location>
        <begin position="631"/>
        <end position="640"/>
    </location>
</feature>
<feature type="compositionally biased region" description="Polar residues" evidence="3">
    <location>
        <begin position="878"/>
        <end position="887"/>
    </location>
</feature>
<feature type="region of interest" description="Disordered" evidence="3">
    <location>
        <begin position="1234"/>
        <end position="1299"/>
    </location>
</feature>
<feature type="compositionally biased region" description="Basic residues" evidence="3">
    <location>
        <begin position="26"/>
        <end position="36"/>
    </location>
</feature>
<keyword evidence="1" id="KW-0945">Host-virus interaction</keyword>
<keyword evidence="5" id="KW-1185">Reference proteome</keyword>
<proteinExistence type="predicted"/>
<gene>
    <name evidence="4" type="ORF">C7M84_013627</name>
</gene>
<feature type="region of interest" description="Disordered" evidence="3">
    <location>
        <begin position="861"/>
        <end position="887"/>
    </location>
</feature>
<feature type="compositionally biased region" description="Polar residues" evidence="3">
    <location>
        <begin position="112"/>
        <end position="127"/>
    </location>
</feature>
<feature type="compositionally biased region" description="Low complexity" evidence="3">
    <location>
        <begin position="1236"/>
        <end position="1254"/>
    </location>
</feature>
<dbReference type="OrthoDB" id="6370581at2759"/>
<dbReference type="Proteomes" id="UP000283509">
    <property type="component" value="Unassembled WGS sequence"/>
</dbReference>
<feature type="compositionally biased region" description="Polar residues" evidence="3">
    <location>
        <begin position="304"/>
        <end position="322"/>
    </location>
</feature>
<sequence>MGAGRVTGGGGRKCRMSGLPWEAIPRRRGGVSRGKSRASQDTFPSSFFYNPPQDGGPPEDIQQLLRSQGPGAQRLGDASPVFTLVMERRQLSRPRSEAEGASATAASEADPSVSNIWGSKASVSSSEPDALILPSNGGYSSSTSSKDSGSPAVSSGNKESSAKASADFDLSTLLITDNGSQAAPSSVSVVSESNSSVFPDSEPKPSRILNIFDAKANAFPLVIQNAATDAFGFDDDDAADETTATTAEDLQGPRTDAVNVGNDALAEDVLTVPADGYDLTENLLSSSLESDPLEQIQTALSTLSADENLGTSTDGEIFTVSSGDEEDPETPASASAFLVDEGLASPARPRGQDPTADSSGDPLPTRRDGDPALSSGVPFPASEREDSDPSASQISADYVPLGDYESSGDPNPREDFAFFGQRNDFYQDDDFALQVLGGDQFDGTTVGGRVDPWGENAGDSGEEAQEKDLYFVLERDPEDAGLVSVKLGKSQEAGRARANENGPLDERYYADNLYQYHLQDHKTGSYRFGFGGDNQWRHEERRADGVVVGRYGWQDAAGRRHTTHYVADARGFRVVRPGQQIKVHVPSSTTTTTVSPALTALSLLTEGSLRSPAASFASPAHSLSFEAIPPRSSPTPPPTSSTPKSPAAQTYPFASSSPSSLPPLSQTPRPSILPPRDSRPSAEDQPTSPSAFLIPDNPWALFVTAQTARPVVASRPPPQPTILFSEASARSTESPEDLTTLAPSSTPSSAPTTTFSTFPATFSSALPATTFSAFPATTSSALPTTTSSALPTTTFSALPTKAFSPFPATNSSVLPTTTFPAFLTNTFSAFSATTFPTLPTTTPSNTYPPTPRPVIYRPLPARLSPPQPPSESSENAIEATNGTQQAAVVTGRPPIAHPLPHHSVGPPYPGSWVYVQPPGSQRRPFRPPYGKRPIIRPFRPVNRRPPPYPKVKPLRPLQPNIGASSHYKPNRLVEPEGSRDPENPAANSTNLDGGEIGVEFNELDNLPSASSPDASEGYPQLLPGFYRKGNRPFQLGKPGGNATEGAQQSGGEDSLVDLINLIKFLVPPTQLQPPRFAPGEGRPPRPSAPWGSSLLEMVKPPGPSPAVTVGVQDQTPKTTGQFPLDYAFMDEDYVSQGPEDAGSSGPERNPTSQKPQAIDLESERNSTSQENILSNEIGSSSRPSPEGHVGTMKLKLSVLDPHDAEEEPPGAPPFALGALAGDGALQDTTLRTWVVSSPSPESSDSADPSSATESVASGEASTDAVWPYVSPGPSNATDGEGTAGRGQSFTDSLYNDGSN</sequence>
<feature type="compositionally biased region" description="Basic and acidic residues" evidence="3">
    <location>
        <begin position="86"/>
        <end position="98"/>
    </location>
</feature>
<feature type="compositionally biased region" description="Polar residues" evidence="3">
    <location>
        <begin position="151"/>
        <end position="163"/>
    </location>
</feature>
<evidence type="ECO:0000256" key="1">
    <source>
        <dbReference type="ARBA" id="ARBA00022581"/>
    </source>
</evidence>
<dbReference type="GO" id="GO:0042302">
    <property type="term" value="F:structural constituent of cuticle"/>
    <property type="evidence" value="ECO:0007669"/>
    <property type="project" value="UniProtKB-UniRule"/>
</dbReference>
<evidence type="ECO:0000313" key="5">
    <source>
        <dbReference type="Proteomes" id="UP000283509"/>
    </source>
</evidence>
<feature type="compositionally biased region" description="Low complexity" evidence="3">
    <location>
        <begin position="135"/>
        <end position="150"/>
    </location>
</feature>
<feature type="compositionally biased region" description="Polar residues" evidence="3">
    <location>
        <begin position="1285"/>
        <end position="1299"/>
    </location>
</feature>